<dbReference type="AlphaFoldDB" id="A0A9P4N011"/>
<feature type="signal peptide" evidence="1">
    <location>
        <begin position="1"/>
        <end position="16"/>
    </location>
</feature>
<protein>
    <submittedName>
        <fullName evidence="2">Uncharacterized protein</fullName>
    </submittedName>
</protein>
<accession>A0A9P4N011</accession>
<dbReference type="OrthoDB" id="3775508at2759"/>
<name>A0A9P4N011_9PLEO</name>
<evidence type="ECO:0000256" key="1">
    <source>
        <dbReference type="SAM" id="SignalP"/>
    </source>
</evidence>
<comment type="caution">
    <text evidence="2">The sequence shown here is derived from an EMBL/GenBank/DDBJ whole genome shotgun (WGS) entry which is preliminary data.</text>
</comment>
<reference evidence="3" key="1">
    <citation type="journal article" date="2020" name="Stud. Mycol.">
        <title>101 Dothideomycetes genomes: A test case for predicting lifestyles and emergence of pathogens.</title>
        <authorList>
            <person name="Haridas S."/>
            <person name="Albert R."/>
            <person name="Binder M."/>
            <person name="Bloem J."/>
            <person name="LaButti K."/>
            <person name="Salamov A."/>
            <person name="Andreopoulos B."/>
            <person name="Baker S."/>
            <person name="Barry K."/>
            <person name="Bills G."/>
            <person name="Bluhm B."/>
            <person name="Cannon C."/>
            <person name="Castanera R."/>
            <person name="Culley D."/>
            <person name="Daum C."/>
            <person name="Ezra D."/>
            <person name="Gonzalez J."/>
            <person name="Henrissat B."/>
            <person name="Kuo A."/>
            <person name="Liang C."/>
            <person name="Lipzen A."/>
            <person name="Lutzoni F."/>
            <person name="Magnuson J."/>
            <person name="Mondo S."/>
            <person name="Nolan M."/>
            <person name="Ohm R."/>
            <person name="Pangilinan J."/>
            <person name="Park H.-J."/>
            <person name="Ramirez L."/>
            <person name="Alfaro M."/>
            <person name="Sun H."/>
            <person name="Tritt A."/>
            <person name="Yoshinaga Y."/>
            <person name="Zwiers L.-H."/>
            <person name="Turgeon B."/>
            <person name="Goodwin S."/>
            <person name="Spatafora J."/>
            <person name="Crous P."/>
            <person name="Grigoriev I."/>
        </authorList>
    </citation>
    <scope>NUCLEOTIDE SEQUENCE [LARGE SCALE GENOMIC DNA]</scope>
    <source>
        <strain evidence="3">CBS 304.66</strain>
    </source>
</reference>
<organism evidence="2 3">
    <name type="scientific">Lojkania enalia</name>
    <dbReference type="NCBI Taxonomy" id="147567"/>
    <lineage>
        <taxon>Eukaryota</taxon>
        <taxon>Fungi</taxon>
        <taxon>Dikarya</taxon>
        <taxon>Ascomycota</taxon>
        <taxon>Pezizomycotina</taxon>
        <taxon>Dothideomycetes</taxon>
        <taxon>Pleosporomycetidae</taxon>
        <taxon>Pleosporales</taxon>
        <taxon>Pleosporales incertae sedis</taxon>
        <taxon>Lojkania</taxon>
    </lineage>
</organism>
<gene>
    <name evidence="2" type="ORF">CC78DRAFT_536641</name>
</gene>
<dbReference type="Proteomes" id="UP000800093">
    <property type="component" value="Unassembled WGS sequence"/>
</dbReference>
<evidence type="ECO:0000313" key="2">
    <source>
        <dbReference type="EMBL" id="KAF2260023.1"/>
    </source>
</evidence>
<sequence length="65" mass="6593">MKSAIILVLSAAVAMASPAAVSLNRATREANVNGVVAQLACVECPCTPDLRNPVCTCVPNGCCCT</sequence>
<feature type="chain" id="PRO_5040278807" evidence="1">
    <location>
        <begin position="17"/>
        <end position="65"/>
    </location>
</feature>
<evidence type="ECO:0000313" key="3">
    <source>
        <dbReference type="Proteomes" id="UP000800093"/>
    </source>
</evidence>
<keyword evidence="3" id="KW-1185">Reference proteome</keyword>
<proteinExistence type="predicted"/>
<keyword evidence="1" id="KW-0732">Signal</keyword>
<dbReference type="EMBL" id="ML986690">
    <property type="protein sequence ID" value="KAF2260023.1"/>
    <property type="molecule type" value="Genomic_DNA"/>
</dbReference>